<sequence length="94" mass="10619">MGRLFHITDVIRDSADNARPVYDDALEDDRHGIIELAARYHWMDSPPISTFGHCGEGIDSYYAFHVAVNQVPGSIILKKDPNKHIFKKAITIIL</sequence>
<evidence type="ECO:0000313" key="2">
    <source>
        <dbReference type="Proteomes" id="UP000261174"/>
    </source>
</evidence>
<accession>A0A3E1NRY5</accession>
<protein>
    <submittedName>
        <fullName evidence="1">Uncharacterized protein</fullName>
    </submittedName>
</protein>
<proteinExistence type="predicted"/>
<dbReference type="EMBL" id="QTJV01000020">
    <property type="protein sequence ID" value="RFM30683.1"/>
    <property type="molecule type" value="Genomic_DNA"/>
</dbReference>
<keyword evidence="2" id="KW-1185">Reference proteome</keyword>
<dbReference type="AlphaFoldDB" id="A0A3E1NRY5"/>
<organism evidence="1 2">
    <name type="scientific">Chitinophaga silvisoli</name>
    <dbReference type="NCBI Taxonomy" id="2291814"/>
    <lineage>
        <taxon>Bacteria</taxon>
        <taxon>Pseudomonadati</taxon>
        <taxon>Bacteroidota</taxon>
        <taxon>Chitinophagia</taxon>
        <taxon>Chitinophagales</taxon>
        <taxon>Chitinophagaceae</taxon>
        <taxon>Chitinophaga</taxon>
    </lineage>
</organism>
<dbReference type="Proteomes" id="UP000261174">
    <property type="component" value="Unassembled WGS sequence"/>
</dbReference>
<dbReference type="RefSeq" id="WP_116857616.1">
    <property type="nucleotide sequence ID" value="NZ_QTJV01000020.1"/>
</dbReference>
<evidence type="ECO:0000313" key="1">
    <source>
        <dbReference type="EMBL" id="RFM30683.1"/>
    </source>
</evidence>
<reference evidence="1 2" key="1">
    <citation type="submission" date="2018-08" db="EMBL/GenBank/DDBJ databases">
        <title>Chitinophaga sp. K20C18050901, a novel bacterium isolated from forest soil.</title>
        <authorList>
            <person name="Wang C."/>
        </authorList>
    </citation>
    <scope>NUCLEOTIDE SEQUENCE [LARGE SCALE GENOMIC DNA]</scope>
    <source>
        <strain evidence="1 2">K20C18050901</strain>
    </source>
</reference>
<name>A0A3E1NRY5_9BACT</name>
<gene>
    <name evidence="1" type="ORF">DXN04_32600</name>
</gene>
<comment type="caution">
    <text evidence="1">The sequence shown here is derived from an EMBL/GenBank/DDBJ whole genome shotgun (WGS) entry which is preliminary data.</text>
</comment>